<reference evidence="3 4" key="1">
    <citation type="submission" date="2020-06" db="EMBL/GenBank/DDBJ databases">
        <title>Taxonomy, biology and ecology of Rhodococcus bacteria occurring in California pistachio and other woody hosts as revealed by genome sequence analyses.</title>
        <authorList>
            <person name="Gai Y."/>
            <person name="Riely B."/>
        </authorList>
    </citation>
    <scope>NUCLEOTIDE SEQUENCE [LARGE SCALE GENOMIC DNA]</scope>
    <source>
        <strain evidence="3 4">BP-281</strain>
    </source>
</reference>
<dbReference type="EMBL" id="JABUBU010000001">
    <property type="protein sequence ID" value="MBY6365543.1"/>
    <property type="molecule type" value="Genomic_DNA"/>
</dbReference>
<dbReference type="PANTHER" id="PTHR35526">
    <property type="entry name" value="ANTI-SIGMA-F FACTOR RSBW-RELATED"/>
    <property type="match status" value="1"/>
</dbReference>
<dbReference type="CDD" id="cd16936">
    <property type="entry name" value="HATPase_RsbW-like"/>
    <property type="match status" value="1"/>
</dbReference>
<name>A0ABS7NZI2_9NOCA</name>
<dbReference type="InterPro" id="IPR036890">
    <property type="entry name" value="HATPase_C_sf"/>
</dbReference>
<dbReference type="GO" id="GO:0005524">
    <property type="term" value="F:ATP binding"/>
    <property type="evidence" value="ECO:0007669"/>
    <property type="project" value="UniProtKB-KW"/>
</dbReference>
<feature type="domain" description="Histidine kinase/HSP90-like ATPase" evidence="2">
    <location>
        <begin position="20"/>
        <end position="136"/>
    </location>
</feature>
<keyword evidence="1" id="KW-0418">Kinase</keyword>
<comment type="caution">
    <text evidence="3">The sequence shown here is derived from an EMBL/GenBank/DDBJ whole genome shotgun (WGS) entry which is preliminary data.</text>
</comment>
<evidence type="ECO:0000256" key="1">
    <source>
        <dbReference type="ARBA" id="ARBA00022527"/>
    </source>
</evidence>
<dbReference type="Gene3D" id="3.30.565.10">
    <property type="entry name" value="Histidine kinase-like ATPase, C-terminal domain"/>
    <property type="match status" value="1"/>
</dbReference>
<dbReference type="RefSeq" id="WP_222682705.1">
    <property type="nucleotide sequence ID" value="NZ_JABUBT010000023.1"/>
</dbReference>
<protein>
    <submittedName>
        <fullName evidence="3">ATP-binding protein</fullName>
    </submittedName>
</protein>
<dbReference type="InterPro" id="IPR003594">
    <property type="entry name" value="HATPase_dom"/>
</dbReference>
<accession>A0ABS7NZI2</accession>
<organism evidence="3 4">
    <name type="scientific">Rhodococcoides corynebacterioides</name>
    <dbReference type="NCBI Taxonomy" id="53972"/>
    <lineage>
        <taxon>Bacteria</taxon>
        <taxon>Bacillati</taxon>
        <taxon>Actinomycetota</taxon>
        <taxon>Actinomycetes</taxon>
        <taxon>Mycobacteriales</taxon>
        <taxon>Nocardiaceae</taxon>
        <taxon>Rhodococcoides</taxon>
    </lineage>
</organism>
<evidence type="ECO:0000259" key="2">
    <source>
        <dbReference type="Pfam" id="PF13581"/>
    </source>
</evidence>
<keyword evidence="1" id="KW-0808">Transferase</keyword>
<keyword evidence="3" id="KW-0547">Nucleotide-binding</keyword>
<dbReference type="Proteomes" id="UP000825228">
    <property type="component" value="Unassembled WGS sequence"/>
</dbReference>
<keyword evidence="1" id="KW-0723">Serine/threonine-protein kinase</keyword>
<dbReference type="SUPFAM" id="SSF55874">
    <property type="entry name" value="ATPase domain of HSP90 chaperone/DNA topoisomerase II/histidine kinase"/>
    <property type="match status" value="1"/>
</dbReference>
<sequence>MIDAETASPLPNPLVLTDLDADPRRISDVRVFFSRWLAAGGVDSDRMHDVVLAVYEAMANVVEHAYASSTRRGVFDLRARYAAESGHLDVSVRDHGSWSSSAPGPLRGRGLPLIETLSDDVTVTAAATGTEVVMRWEDMGAQSVRDLVD</sequence>
<dbReference type="InterPro" id="IPR050267">
    <property type="entry name" value="Anti-sigma-factor_SerPK"/>
</dbReference>
<evidence type="ECO:0000313" key="3">
    <source>
        <dbReference type="EMBL" id="MBY6365543.1"/>
    </source>
</evidence>
<dbReference type="Pfam" id="PF13581">
    <property type="entry name" value="HATPase_c_2"/>
    <property type="match status" value="1"/>
</dbReference>
<dbReference type="PANTHER" id="PTHR35526:SF3">
    <property type="entry name" value="ANTI-SIGMA-F FACTOR RSBW"/>
    <property type="match status" value="1"/>
</dbReference>
<proteinExistence type="predicted"/>
<keyword evidence="4" id="KW-1185">Reference proteome</keyword>
<keyword evidence="3" id="KW-0067">ATP-binding</keyword>
<gene>
    <name evidence="3" type="ORF">HQ603_02130</name>
</gene>
<evidence type="ECO:0000313" key="4">
    <source>
        <dbReference type="Proteomes" id="UP000825228"/>
    </source>
</evidence>